<evidence type="ECO:0000313" key="1">
    <source>
        <dbReference type="EMBL" id="MBK9980930.1"/>
    </source>
</evidence>
<gene>
    <name evidence="1" type="ORF">IPP15_00660</name>
</gene>
<dbReference type="SUPFAM" id="SSF101908">
    <property type="entry name" value="Putative isomerase YbhE"/>
    <property type="match status" value="1"/>
</dbReference>
<dbReference type="InterPro" id="IPR015943">
    <property type="entry name" value="WD40/YVTN_repeat-like_dom_sf"/>
</dbReference>
<name>A0A9D7SSG3_9BACT</name>
<sequence length="714" mass="79860">MINRFLLVLIVFISGRNLHAQIVHAGVWTGYQDGITVGSIALRNSIMYVNTFIGTARVDPLTHEYTYLHDLGNPDLPDFIDLNLSTIDSSGRLWMFQNQQLVYIDTDLSIHVAGPEPKYLVTSLKSDLNGGIWAGFFTPYVDPKTGEAIAKFNGLDWEYIDVGALGLSVEDIAFDGQNNPWFTAGSQMYRFNGSAFEVVKDNGAPVFGSSNLAISNDGRVAGAGGFNTSILRYFNKTSWKTIHTIGFSYPVFDENNILWLSDRYGSLYRMDENDMAPQLVINSAINFRTGDEDYVTGMGLDQTGQLWIGRYNGLFVAQDKTINQFDFVPLTDLLVPAPHPYVAAHGDTTWLATGAGITRLINDQFEKINVPQTNISAIFYDEARKGLWVGSAGMLGFYKGDSQTLININPLLKDSIFYNKIHEIKGDGLGNIWFRLYEGLLRYNPSGEWKPFFIGSELPVSPNGAGYFSINNKDNSVWIRTNRYSMGGFLIPPRLLKITGDLVTDTHFDVDILTEYGAFAVISDSVMWFSGYPDVLLYDHGVKTEYIPGTLNNEEFIVYNDSTILLCSNFGLYVFKSGQWFKPVIPSDRIFNDDVYPAFLTSEGKLLMANYPLLVIGDLDDLLSTLTTAVPQIEIPELHYFPNPVHDFLHIDPEFIQKCPDCRAGLFALNGVMIKSYPDPLPSEFDLSSISAGLYLFQIRSGEKLTRTLKVIKN</sequence>
<dbReference type="Proteomes" id="UP000808337">
    <property type="component" value="Unassembled WGS sequence"/>
</dbReference>
<dbReference type="AlphaFoldDB" id="A0A9D7SSG3"/>
<dbReference type="Gene3D" id="2.130.10.10">
    <property type="entry name" value="YVTN repeat-like/Quinoprotein amine dehydrogenase"/>
    <property type="match status" value="2"/>
</dbReference>
<evidence type="ECO:0000313" key="2">
    <source>
        <dbReference type="Proteomes" id="UP000808337"/>
    </source>
</evidence>
<organism evidence="1 2">
    <name type="scientific">Candidatus Opimibacter skivensis</name>
    <dbReference type="NCBI Taxonomy" id="2982028"/>
    <lineage>
        <taxon>Bacteria</taxon>
        <taxon>Pseudomonadati</taxon>
        <taxon>Bacteroidota</taxon>
        <taxon>Saprospiria</taxon>
        <taxon>Saprospirales</taxon>
        <taxon>Saprospiraceae</taxon>
        <taxon>Candidatus Opimibacter</taxon>
    </lineage>
</organism>
<reference evidence="1 2" key="1">
    <citation type="submission" date="2020-10" db="EMBL/GenBank/DDBJ databases">
        <title>Connecting structure to function with the recovery of over 1000 high-quality activated sludge metagenome-assembled genomes encoding full-length rRNA genes using long-read sequencing.</title>
        <authorList>
            <person name="Singleton C.M."/>
            <person name="Petriglieri F."/>
            <person name="Kristensen J.M."/>
            <person name="Kirkegaard R.H."/>
            <person name="Michaelsen T.Y."/>
            <person name="Andersen M.H."/>
            <person name="Karst S.M."/>
            <person name="Dueholm M.S."/>
            <person name="Nielsen P.H."/>
            <person name="Albertsen M."/>
        </authorList>
    </citation>
    <scope>NUCLEOTIDE SEQUENCE [LARGE SCALE GENOMIC DNA]</scope>
    <source>
        <strain evidence="1">Ribe_18-Q3-R11-54_MAXAC.273</strain>
    </source>
</reference>
<proteinExistence type="predicted"/>
<protein>
    <submittedName>
        <fullName evidence="1">T9SS type A sorting domain-containing protein</fullName>
    </submittedName>
</protein>
<comment type="caution">
    <text evidence="1">The sequence shown here is derived from an EMBL/GenBank/DDBJ whole genome shotgun (WGS) entry which is preliminary data.</text>
</comment>
<accession>A0A9D7SSG3</accession>
<dbReference type="EMBL" id="JADKGY010000001">
    <property type="protein sequence ID" value="MBK9980930.1"/>
    <property type="molecule type" value="Genomic_DNA"/>
</dbReference>
<dbReference type="NCBIfam" id="TIGR04183">
    <property type="entry name" value="Por_Secre_tail"/>
    <property type="match status" value="1"/>
</dbReference>
<dbReference type="InterPro" id="IPR026444">
    <property type="entry name" value="Secre_tail"/>
</dbReference>